<dbReference type="EMBL" id="KV425575">
    <property type="protein sequence ID" value="KZT24775.1"/>
    <property type="molecule type" value="Genomic_DNA"/>
</dbReference>
<dbReference type="InterPro" id="IPR011010">
    <property type="entry name" value="DNA_brk_join_enz"/>
</dbReference>
<dbReference type="GO" id="GO:0015074">
    <property type="term" value="P:DNA integration"/>
    <property type="evidence" value="ECO:0007669"/>
    <property type="project" value="InterPro"/>
</dbReference>
<evidence type="ECO:0008006" key="4">
    <source>
        <dbReference type="Google" id="ProtNLM"/>
    </source>
</evidence>
<dbReference type="STRING" id="1314782.A0A165S7R3"/>
<protein>
    <recommendedName>
        <fullName evidence="4">DNA breaking-rejoining enzyme</fullName>
    </recommendedName>
</protein>
<name>A0A165S7R3_9AGAM</name>
<dbReference type="InterPro" id="IPR052925">
    <property type="entry name" value="Phage_Integrase-like_Recomb"/>
</dbReference>
<dbReference type="InterPro" id="IPR013762">
    <property type="entry name" value="Integrase-like_cat_sf"/>
</dbReference>
<reference evidence="2 3" key="1">
    <citation type="journal article" date="2016" name="Mol. Biol. Evol.">
        <title>Comparative Genomics of Early-Diverging Mushroom-Forming Fungi Provides Insights into the Origins of Lignocellulose Decay Capabilities.</title>
        <authorList>
            <person name="Nagy L.G."/>
            <person name="Riley R."/>
            <person name="Tritt A."/>
            <person name="Adam C."/>
            <person name="Daum C."/>
            <person name="Floudas D."/>
            <person name="Sun H."/>
            <person name="Yadav J.S."/>
            <person name="Pangilinan J."/>
            <person name="Larsson K.H."/>
            <person name="Matsuura K."/>
            <person name="Barry K."/>
            <person name="Labutti K."/>
            <person name="Kuo R."/>
            <person name="Ohm R.A."/>
            <person name="Bhattacharya S.S."/>
            <person name="Shirouzu T."/>
            <person name="Yoshinaga Y."/>
            <person name="Martin F.M."/>
            <person name="Grigoriev I.V."/>
            <person name="Hibbett D.S."/>
        </authorList>
    </citation>
    <scope>NUCLEOTIDE SEQUENCE [LARGE SCALE GENOMIC DNA]</scope>
    <source>
        <strain evidence="2 3">HHB14362 ss-1</strain>
    </source>
</reference>
<dbReference type="Proteomes" id="UP000076761">
    <property type="component" value="Unassembled WGS sequence"/>
</dbReference>
<evidence type="ECO:0000313" key="3">
    <source>
        <dbReference type="Proteomes" id="UP000076761"/>
    </source>
</evidence>
<keyword evidence="1" id="KW-0233">DNA recombination</keyword>
<dbReference type="SUPFAM" id="SSF56349">
    <property type="entry name" value="DNA breaking-rejoining enzymes"/>
    <property type="match status" value="1"/>
</dbReference>
<gene>
    <name evidence="2" type="ORF">NEOLEDRAFT_1178867</name>
</gene>
<proteinExistence type="predicted"/>
<keyword evidence="3" id="KW-1185">Reference proteome</keyword>
<dbReference type="GO" id="GO:0006310">
    <property type="term" value="P:DNA recombination"/>
    <property type="evidence" value="ECO:0007669"/>
    <property type="project" value="UniProtKB-KW"/>
</dbReference>
<dbReference type="GO" id="GO:0003677">
    <property type="term" value="F:DNA binding"/>
    <property type="evidence" value="ECO:0007669"/>
    <property type="project" value="InterPro"/>
</dbReference>
<dbReference type="PANTHER" id="PTHR34605">
    <property type="entry name" value="PHAGE_INTEGRASE DOMAIN-CONTAINING PROTEIN"/>
    <property type="match status" value="1"/>
</dbReference>
<organism evidence="2 3">
    <name type="scientific">Neolentinus lepideus HHB14362 ss-1</name>
    <dbReference type="NCBI Taxonomy" id="1314782"/>
    <lineage>
        <taxon>Eukaryota</taxon>
        <taxon>Fungi</taxon>
        <taxon>Dikarya</taxon>
        <taxon>Basidiomycota</taxon>
        <taxon>Agaricomycotina</taxon>
        <taxon>Agaricomycetes</taxon>
        <taxon>Gloeophyllales</taxon>
        <taxon>Gloeophyllaceae</taxon>
        <taxon>Neolentinus</taxon>
    </lineage>
</organism>
<dbReference type="OrthoDB" id="2678913at2759"/>
<sequence length="230" mass="25718">MHASSKRKKHLPYTPMLMSQLRSHLILTDHMDAAVFTCLTACFYSAVRVGELTMRSLQSFDPAVHVKVRDVQVEIDRNGLAETVFFIPKTKMAPDGKDICWAKQLSSTDPDAAFQNHLSMNAPPSDGLLFAYRHQKGHCPLTKAAFIQCLSKAARAAGIDPLQGHGIRIGVTLEYLLCGVPFNVVKVKGRWASDAFILYLRKHAQILAPYIQAVPEVHEHFVHYTMPPVR</sequence>
<evidence type="ECO:0000313" key="2">
    <source>
        <dbReference type="EMBL" id="KZT24775.1"/>
    </source>
</evidence>
<dbReference type="Gene3D" id="1.10.443.10">
    <property type="entry name" value="Intergrase catalytic core"/>
    <property type="match status" value="1"/>
</dbReference>
<dbReference type="PANTHER" id="PTHR34605:SF3">
    <property type="entry name" value="P CELL-TYPE AGGLUTINATION PROTEIN MAP4-LIKE-RELATED"/>
    <property type="match status" value="1"/>
</dbReference>
<dbReference type="InParanoid" id="A0A165S7R3"/>
<accession>A0A165S7R3</accession>
<evidence type="ECO:0000256" key="1">
    <source>
        <dbReference type="ARBA" id="ARBA00023172"/>
    </source>
</evidence>
<dbReference type="AlphaFoldDB" id="A0A165S7R3"/>